<dbReference type="PROSITE" id="PS51450">
    <property type="entry name" value="LRR"/>
    <property type="match status" value="2"/>
</dbReference>
<keyword evidence="3" id="KW-0732">Signal</keyword>
<proteinExistence type="predicted"/>
<reference evidence="4" key="1">
    <citation type="submission" date="2021-02" db="EMBL/GenBank/DDBJ databases">
        <authorList>
            <person name="Nowell W R."/>
        </authorList>
    </citation>
    <scope>NUCLEOTIDE SEQUENCE</scope>
</reference>
<keyword evidence="1" id="KW-0433">Leucine-rich repeat</keyword>
<evidence type="ECO:0000256" key="1">
    <source>
        <dbReference type="ARBA" id="ARBA00022614"/>
    </source>
</evidence>
<evidence type="ECO:0000256" key="3">
    <source>
        <dbReference type="SAM" id="SignalP"/>
    </source>
</evidence>
<dbReference type="PANTHER" id="PTHR48051">
    <property type="match status" value="1"/>
</dbReference>
<dbReference type="InterPro" id="IPR003591">
    <property type="entry name" value="Leu-rich_rpt_typical-subtyp"/>
</dbReference>
<keyword evidence="2" id="KW-0677">Repeat</keyword>
<dbReference type="Proteomes" id="UP000663860">
    <property type="component" value="Unassembled WGS sequence"/>
</dbReference>
<gene>
    <name evidence="4" type="ORF">IZO911_LOCUS35371</name>
</gene>
<protein>
    <submittedName>
        <fullName evidence="4">Uncharacterized protein</fullName>
    </submittedName>
</protein>
<dbReference type="InterPro" id="IPR001611">
    <property type="entry name" value="Leu-rich_rpt"/>
</dbReference>
<accession>A0A815FET8</accession>
<dbReference type="PANTHER" id="PTHR48051:SF1">
    <property type="entry name" value="RAS SUPPRESSOR PROTEIN 1"/>
    <property type="match status" value="1"/>
</dbReference>
<name>A0A815FET8_9BILA</name>
<feature type="chain" id="PRO_5032532040" evidence="3">
    <location>
        <begin position="22"/>
        <end position="448"/>
    </location>
</feature>
<dbReference type="EMBL" id="CAJNOE010000749">
    <property type="protein sequence ID" value="CAF1325170.1"/>
    <property type="molecule type" value="Genomic_DNA"/>
</dbReference>
<sequence>MRFSTLMLMVISLLSFYETASVNFYQQQKGTQDAFQSDLLFNCSKFQTDDDILRSFPFKVELNPIIEHSKITFGLLDVNGNLYYLNVFNETYFPLSGFCFKHLQKLDVRKTSFQNVNNTIPAEIQYLASTLTEIGIYDTIIIRLPYEMSKLGKLETIQFSNTSLKILPDFIGNFLSLKFLSVPNNMLTLLPTTIVNNSKLRHIVLNNNPYLHSIQSLNDHPSIKYIEAKNCSIENLLVNLPQLTDLYMSNNNLENLRNINTLGYATNARKFFYFGQNRIKFITPQIQSLPKTISNLKSLVEITLIKNPHLCSIKTIDGLPALQILVARNCSIQDLPRNLPKLKDLLMSYNNLTSLSGIETLIDKANKSQNFEFNNNRITSITPEIRHLHTLSRLHLAQNQLDNLPTDMFDMKNLTYLNLKNNSFLPNETQYLKNEFTKRNSKLKVYFD</sequence>
<dbReference type="AlphaFoldDB" id="A0A815FET8"/>
<dbReference type="SUPFAM" id="SSF52058">
    <property type="entry name" value="L domain-like"/>
    <property type="match status" value="1"/>
</dbReference>
<dbReference type="Gene3D" id="3.80.10.10">
    <property type="entry name" value="Ribonuclease Inhibitor"/>
    <property type="match status" value="1"/>
</dbReference>
<dbReference type="GO" id="GO:0005737">
    <property type="term" value="C:cytoplasm"/>
    <property type="evidence" value="ECO:0007669"/>
    <property type="project" value="TreeGrafter"/>
</dbReference>
<evidence type="ECO:0000313" key="5">
    <source>
        <dbReference type="Proteomes" id="UP000663860"/>
    </source>
</evidence>
<dbReference type="InterPro" id="IPR032675">
    <property type="entry name" value="LRR_dom_sf"/>
</dbReference>
<organism evidence="4 5">
    <name type="scientific">Adineta steineri</name>
    <dbReference type="NCBI Taxonomy" id="433720"/>
    <lineage>
        <taxon>Eukaryota</taxon>
        <taxon>Metazoa</taxon>
        <taxon>Spiralia</taxon>
        <taxon>Gnathifera</taxon>
        <taxon>Rotifera</taxon>
        <taxon>Eurotatoria</taxon>
        <taxon>Bdelloidea</taxon>
        <taxon>Adinetida</taxon>
        <taxon>Adinetidae</taxon>
        <taxon>Adineta</taxon>
    </lineage>
</organism>
<evidence type="ECO:0000256" key="2">
    <source>
        <dbReference type="ARBA" id="ARBA00022737"/>
    </source>
</evidence>
<dbReference type="SMART" id="SM00365">
    <property type="entry name" value="LRR_SD22"/>
    <property type="match status" value="3"/>
</dbReference>
<dbReference type="SUPFAM" id="SSF52047">
    <property type="entry name" value="RNI-like"/>
    <property type="match status" value="1"/>
</dbReference>
<dbReference type="InterPro" id="IPR050216">
    <property type="entry name" value="LRR_domain-containing"/>
</dbReference>
<dbReference type="SMART" id="SM00369">
    <property type="entry name" value="LRR_TYP"/>
    <property type="match status" value="4"/>
</dbReference>
<evidence type="ECO:0000313" key="4">
    <source>
        <dbReference type="EMBL" id="CAF1325170.1"/>
    </source>
</evidence>
<dbReference type="SMART" id="SM00364">
    <property type="entry name" value="LRR_BAC"/>
    <property type="match status" value="6"/>
</dbReference>
<feature type="signal peptide" evidence="3">
    <location>
        <begin position="1"/>
        <end position="21"/>
    </location>
</feature>
<comment type="caution">
    <text evidence="4">The sequence shown here is derived from an EMBL/GenBank/DDBJ whole genome shotgun (WGS) entry which is preliminary data.</text>
</comment>